<feature type="transmembrane region" description="Helical" evidence="1">
    <location>
        <begin position="53"/>
        <end position="77"/>
    </location>
</feature>
<proteinExistence type="predicted"/>
<dbReference type="PANTHER" id="PTHR37309:SF1">
    <property type="entry name" value="SLR0284 PROTEIN"/>
    <property type="match status" value="1"/>
</dbReference>
<evidence type="ECO:0000313" key="2">
    <source>
        <dbReference type="EMBL" id="VAW20053.1"/>
    </source>
</evidence>
<sequence>MKLILKVLLTAVAVVIIAKFLPGVEIANYTSAIIVAVVLGLLRVTVKPLLIFFTLPATIVTFGLFLLVINAVIILLADYFVGGFAVSGFWIALLFSLLLSLFQSFLYSFLNEKNENSWN</sequence>
<evidence type="ECO:0000256" key="1">
    <source>
        <dbReference type="SAM" id="Phobius"/>
    </source>
</evidence>
<dbReference type="AlphaFoldDB" id="A0A3B0TV24"/>
<dbReference type="Pfam" id="PF04020">
    <property type="entry name" value="Phage_holin_4_2"/>
    <property type="match status" value="1"/>
</dbReference>
<protein>
    <submittedName>
        <fullName evidence="2">Putative membrane protein</fullName>
    </submittedName>
</protein>
<accession>A0A3B0TV24</accession>
<keyword evidence="1" id="KW-0472">Membrane</keyword>
<feature type="transmembrane region" description="Helical" evidence="1">
    <location>
        <begin position="28"/>
        <end position="46"/>
    </location>
</feature>
<keyword evidence="1" id="KW-0812">Transmembrane</keyword>
<organism evidence="2">
    <name type="scientific">hydrothermal vent metagenome</name>
    <dbReference type="NCBI Taxonomy" id="652676"/>
    <lineage>
        <taxon>unclassified sequences</taxon>
        <taxon>metagenomes</taxon>
        <taxon>ecological metagenomes</taxon>
    </lineage>
</organism>
<name>A0A3B0TV24_9ZZZZ</name>
<gene>
    <name evidence="2" type="ORF">MNBD_BACTEROID04-1758</name>
</gene>
<dbReference type="EMBL" id="UOER01000061">
    <property type="protein sequence ID" value="VAW20053.1"/>
    <property type="molecule type" value="Genomic_DNA"/>
</dbReference>
<reference evidence="2" key="1">
    <citation type="submission" date="2018-06" db="EMBL/GenBank/DDBJ databases">
        <authorList>
            <person name="Zhirakovskaya E."/>
        </authorList>
    </citation>
    <scope>NUCLEOTIDE SEQUENCE</scope>
</reference>
<dbReference type="PANTHER" id="PTHR37309">
    <property type="entry name" value="SLR0284 PROTEIN"/>
    <property type="match status" value="1"/>
</dbReference>
<dbReference type="InterPro" id="IPR007165">
    <property type="entry name" value="Phage_holin_4_2"/>
</dbReference>
<feature type="transmembrane region" description="Helical" evidence="1">
    <location>
        <begin position="89"/>
        <end position="110"/>
    </location>
</feature>
<keyword evidence="1" id="KW-1133">Transmembrane helix</keyword>